<feature type="domain" description="SEC7" evidence="3">
    <location>
        <begin position="57"/>
        <end position="229"/>
    </location>
</feature>
<evidence type="ECO:0000313" key="4">
    <source>
        <dbReference type="EMBL" id="KAF6160129.1"/>
    </source>
</evidence>
<evidence type="ECO:0000313" key="5">
    <source>
        <dbReference type="Proteomes" id="UP000541444"/>
    </source>
</evidence>
<dbReference type="GO" id="GO:0016192">
    <property type="term" value="P:vesicle-mediated transport"/>
    <property type="evidence" value="ECO:0007669"/>
    <property type="project" value="UniProtKB-ARBA"/>
</dbReference>
<dbReference type="PANTHER" id="PTHR10663:SF388">
    <property type="entry name" value="GOLGI-SPECIFIC BREFELDIN A-RESISTANCE GUANINE NUCLEOTIDE EXCHANGE FACTOR 1"/>
    <property type="match status" value="1"/>
</dbReference>
<accession>A0A7J7MYV1</accession>
<organism evidence="4 5">
    <name type="scientific">Kingdonia uniflora</name>
    <dbReference type="NCBI Taxonomy" id="39325"/>
    <lineage>
        <taxon>Eukaryota</taxon>
        <taxon>Viridiplantae</taxon>
        <taxon>Streptophyta</taxon>
        <taxon>Embryophyta</taxon>
        <taxon>Tracheophyta</taxon>
        <taxon>Spermatophyta</taxon>
        <taxon>Magnoliopsida</taxon>
        <taxon>Ranunculales</taxon>
        <taxon>Circaeasteraceae</taxon>
        <taxon>Kingdonia</taxon>
    </lineage>
</organism>
<comment type="caution">
    <text evidence="4">The sequence shown here is derived from an EMBL/GenBank/DDBJ whole genome shotgun (WGS) entry which is preliminary data.</text>
</comment>
<dbReference type="Gene3D" id="1.10.1000.11">
    <property type="entry name" value="Arf Nucleotide-binding Site Opener,domain 2"/>
    <property type="match status" value="1"/>
</dbReference>
<name>A0A7J7MYV1_9MAGN</name>
<dbReference type="GO" id="GO:0032012">
    <property type="term" value="P:regulation of ARF protein signal transduction"/>
    <property type="evidence" value="ECO:0007669"/>
    <property type="project" value="InterPro"/>
</dbReference>
<evidence type="ECO:0000256" key="2">
    <source>
        <dbReference type="ARBA" id="ARBA00004514"/>
    </source>
</evidence>
<keyword evidence="5" id="KW-1185">Reference proteome</keyword>
<dbReference type="InterPro" id="IPR023394">
    <property type="entry name" value="Sec7_C_sf"/>
</dbReference>
<dbReference type="PROSITE" id="PS50190">
    <property type="entry name" value="SEC7"/>
    <property type="match status" value="1"/>
</dbReference>
<dbReference type="Proteomes" id="UP000541444">
    <property type="component" value="Unassembled WGS sequence"/>
</dbReference>
<evidence type="ECO:0000256" key="1">
    <source>
        <dbReference type="ARBA" id="ARBA00004287"/>
    </source>
</evidence>
<protein>
    <recommendedName>
        <fullName evidence="3">SEC7 domain-containing protein</fullName>
    </recommendedName>
</protein>
<dbReference type="OrthoDB" id="430364at2759"/>
<dbReference type="AlphaFoldDB" id="A0A7J7MYV1"/>
<gene>
    <name evidence="4" type="ORF">GIB67_016565</name>
</gene>
<dbReference type="PANTHER" id="PTHR10663">
    <property type="entry name" value="GUANYL-NUCLEOTIDE EXCHANGE FACTOR"/>
    <property type="match status" value="1"/>
</dbReference>
<evidence type="ECO:0000259" key="3">
    <source>
        <dbReference type="PROSITE" id="PS50190"/>
    </source>
</evidence>
<dbReference type="SMART" id="SM00222">
    <property type="entry name" value="Sec7"/>
    <property type="match status" value="1"/>
</dbReference>
<dbReference type="SUPFAM" id="SSF48425">
    <property type="entry name" value="Sec7 domain"/>
    <property type="match status" value="1"/>
</dbReference>
<comment type="subcellular location">
    <subcellularLocation>
        <location evidence="2">Cytoplasm</location>
        <location evidence="2">Cytosol</location>
    </subcellularLocation>
    <subcellularLocation>
        <location evidence="1">Membrane</location>
        <topology evidence="1">Peripheral membrane protein</topology>
        <orientation evidence="1">Cytoplasmic side</orientation>
    </subcellularLocation>
</comment>
<dbReference type="FunFam" id="1.10.220.20:FF:000005">
    <property type="entry name" value="ARF guanine-nucleotide exchange factor GNOM"/>
    <property type="match status" value="1"/>
</dbReference>
<reference evidence="4 5" key="1">
    <citation type="journal article" date="2020" name="IScience">
        <title>Genome Sequencing of the Endangered Kingdonia uniflora (Circaeasteraceae, Ranunculales) Reveals Potential Mechanisms of Evolutionary Specialization.</title>
        <authorList>
            <person name="Sun Y."/>
            <person name="Deng T."/>
            <person name="Zhang A."/>
            <person name="Moore M.J."/>
            <person name="Landis J.B."/>
            <person name="Lin N."/>
            <person name="Zhang H."/>
            <person name="Zhang X."/>
            <person name="Huang J."/>
            <person name="Zhang X."/>
            <person name="Sun H."/>
            <person name="Wang H."/>
        </authorList>
    </citation>
    <scope>NUCLEOTIDE SEQUENCE [LARGE SCALE GENOMIC DNA]</scope>
    <source>
        <strain evidence="4">TB1705</strain>
        <tissue evidence="4">Leaf</tissue>
    </source>
</reference>
<dbReference type="GO" id="GO:0005085">
    <property type="term" value="F:guanyl-nucleotide exchange factor activity"/>
    <property type="evidence" value="ECO:0007669"/>
    <property type="project" value="InterPro"/>
</dbReference>
<dbReference type="GO" id="GO:0012505">
    <property type="term" value="C:endomembrane system"/>
    <property type="evidence" value="ECO:0007669"/>
    <property type="project" value="UniProtKB-ARBA"/>
</dbReference>
<sequence>MRILALDGLIAVIQGMAERIGNGSAVLEQVPFNFEEYIPFWTVKCEDYADPFYWVPFVHRRKYIKIRLMISADHFNRDPKKGLEFLQRTHLLTDKLDPQSVACFFRYTAGLDKNLVGDFLGNHDDFCVQVLHEFAWIFDFEEMNLDTALRLFLETFRLPGESQKIQRVLEAFSERYYEESQHILANKDAALLLSYSIISCSTQISTMYNNISFHNSEYLWRLYTLWVEKHLGLYLAVAQAWSSPCLCSR</sequence>
<dbReference type="GO" id="GO:0005829">
    <property type="term" value="C:cytosol"/>
    <property type="evidence" value="ECO:0007669"/>
    <property type="project" value="UniProtKB-SubCell"/>
</dbReference>
<proteinExistence type="predicted"/>
<dbReference type="CDD" id="cd00171">
    <property type="entry name" value="Sec7"/>
    <property type="match status" value="1"/>
</dbReference>
<dbReference type="Pfam" id="PF01369">
    <property type="entry name" value="Sec7"/>
    <property type="match status" value="1"/>
</dbReference>
<dbReference type="InterPro" id="IPR000904">
    <property type="entry name" value="Sec7_dom"/>
</dbReference>
<dbReference type="EMBL" id="JACGCM010001166">
    <property type="protein sequence ID" value="KAF6160129.1"/>
    <property type="molecule type" value="Genomic_DNA"/>
</dbReference>
<dbReference type="InterPro" id="IPR035999">
    <property type="entry name" value="Sec7_dom_sf"/>
</dbReference>
<dbReference type="Gene3D" id="1.10.220.20">
    <property type="match status" value="1"/>
</dbReference>
<dbReference type="GO" id="GO:0016020">
    <property type="term" value="C:membrane"/>
    <property type="evidence" value="ECO:0007669"/>
    <property type="project" value="UniProtKB-SubCell"/>
</dbReference>